<dbReference type="HAMAP" id="MF_00109">
    <property type="entry name" value="Shikimate_kinase"/>
    <property type="match status" value="1"/>
</dbReference>
<keyword evidence="11" id="KW-0460">Magnesium</keyword>
<dbReference type="GO" id="GO:0004765">
    <property type="term" value="F:shikimate kinase activity"/>
    <property type="evidence" value="ECO:0007669"/>
    <property type="project" value="UniProtKB-UniRule"/>
</dbReference>
<dbReference type="EC" id="2.7.1.71" evidence="3 11"/>
<comment type="similarity">
    <text evidence="2 11">Belongs to the shikimate kinase family.</text>
</comment>
<dbReference type="GO" id="GO:0005829">
    <property type="term" value="C:cytosol"/>
    <property type="evidence" value="ECO:0007669"/>
    <property type="project" value="TreeGrafter"/>
</dbReference>
<dbReference type="InterPro" id="IPR000623">
    <property type="entry name" value="Shikimate_kinase/TSH1"/>
</dbReference>
<evidence type="ECO:0000256" key="10">
    <source>
        <dbReference type="ARBA" id="ARBA00048567"/>
    </source>
</evidence>
<proteinExistence type="inferred from homology"/>
<dbReference type="SUPFAM" id="SSF52540">
    <property type="entry name" value="P-loop containing nucleoside triphosphate hydrolases"/>
    <property type="match status" value="1"/>
</dbReference>
<evidence type="ECO:0000313" key="15">
    <source>
        <dbReference type="Proteomes" id="UP000030905"/>
    </source>
</evidence>
<dbReference type="PRINTS" id="PR01100">
    <property type="entry name" value="SHIKIMTKNASE"/>
</dbReference>
<evidence type="ECO:0000256" key="2">
    <source>
        <dbReference type="ARBA" id="ARBA00006997"/>
    </source>
</evidence>
<dbReference type="GO" id="GO:0000287">
    <property type="term" value="F:magnesium ion binding"/>
    <property type="evidence" value="ECO:0007669"/>
    <property type="project" value="UniProtKB-UniRule"/>
</dbReference>
<sequence length="170" mass="19676">MALRKNIVFIGMPGSGKTTIAKNISKRYGLQLYDTDEYIEKKEGKIISDIFKNGEEYFRKLETEAIKEISSKEAVVISTGGGVIKSSYNMKLLKRNGIIVFINRPLEYIIKDVDISNRPLLSQSRDNLHKLYKERYKLYKEYCDCEVINDKKLKITIDKVSDIIKEKLNL</sequence>
<dbReference type="Proteomes" id="UP000030905">
    <property type="component" value="Chromosome"/>
</dbReference>
<reference evidence="13 14" key="3">
    <citation type="journal article" name="Genome Announc.">
        <title>Improved Draft Genome Sequence of Clostridium pasteurianum Strain ATCC 6013 (DSM 525) Using a Hybrid Next-Generation Sequencing Approach.</title>
        <authorList>
            <person name="Pyne M.E."/>
            <person name="Utturkar S."/>
            <person name="Brown S.D."/>
            <person name="Moo-Young M."/>
            <person name="Chung D.A."/>
            <person name="Chou C.P."/>
        </authorList>
    </citation>
    <scope>NUCLEOTIDE SEQUENCE [LARGE SCALE GENOMIC DNA]</scope>
    <source>
        <strain evidence="13 14">ATCC 6013</strain>
    </source>
</reference>
<evidence type="ECO:0000256" key="1">
    <source>
        <dbReference type="ARBA" id="ARBA00004842"/>
    </source>
</evidence>
<keyword evidence="15" id="KW-1185">Reference proteome</keyword>
<dbReference type="InterPro" id="IPR031322">
    <property type="entry name" value="Shikimate/glucono_kinase"/>
</dbReference>
<keyword evidence="11" id="KW-0479">Metal-binding</keyword>
<accession>A0A0H3J8Q6</accession>
<feature type="binding site" evidence="11">
    <location>
        <position position="81"/>
    </location>
    <ligand>
        <name>substrate</name>
    </ligand>
</feature>
<keyword evidence="7 11" id="KW-0418">Kinase</keyword>
<dbReference type="GO" id="GO:0009423">
    <property type="term" value="P:chorismate biosynthetic process"/>
    <property type="evidence" value="ECO:0007669"/>
    <property type="project" value="UniProtKB-UniRule"/>
</dbReference>
<gene>
    <name evidence="11 12" type="primary">aroK</name>
    <name evidence="12" type="ORF">CLPA_c38260</name>
    <name evidence="13" type="ORF">CP6013_03379</name>
</gene>
<evidence type="ECO:0000256" key="4">
    <source>
        <dbReference type="ARBA" id="ARBA00022605"/>
    </source>
</evidence>
<dbReference type="EMBL" id="CP009268">
    <property type="protein sequence ID" value="AJA53852.1"/>
    <property type="molecule type" value="Genomic_DNA"/>
</dbReference>
<organism evidence="12 15">
    <name type="scientific">Clostridium pasteurianum DSM 525 = ATCC 6013</name>
    <dbReference type="NCBI Taxonomy" id="1262449"/>
    <lineage>
        <taxon>Bacteria</taxon>
        <taxon>Bacillati</taxon>
        <taxon>Bacillota</taxon>
        <taxon>Clostridia</taxon>
        <taxon>Eubacteriales</taxon>
        <taxon>Clostridiaceae</taxon>
        <taxon>Clostridium</taxon>
    </lineage>
</organism>
<evidence type="ECO:0000313" key="13">
    <source>
        <dbReference type="EMBL" id="KRU14123.1"/>
    </source>
</evidence>
<comment type="function">
    <text evidence="11">Catalyzes the specific phosphorylation of the 3-hydroxyl group of shikimic acid using ATP as a cosubstrate.</text>
</comment>
<keyword evidence="5 11" id="KW-0808">Transferase</keyword>
<dbReference type="Proteomes" id="UP000028042">
    <property type="component" value="Unassembled WGS sequence"/>
</dbReference>
<feature type="binding site" evidence="11">
    <location>
        <position position="18"/>
    </location>
    <ligand>
        <name>Mg(2+)</name>
        <dbReference type="ChEBI" id="CHEBI:18420"/>
    </ligand>
</feature>
<comment type="pathway">
    <text evidence="1 11">Metabolic intermediate biosynthesis; chorismate biosynthesis; chorismate from D-erythrose 4-phosphate and phosphoenolpyruvate: step 5/7.</text>
</comment>
<dbReference type="Gene3D" id="3.40.50.300">
    <property type="entry name" value="P-loop containing nucleotide triphosphate hydrolases"/>
    <property type="match status" value="1"/>
</dbReference>
<dbReference type="AlphaFoldDB" id="A0A0H3J8Q6"/>
<name>A0A0H3J8Q6_CLOPA</name>
<dbReference type="UniPathway" id="UPA00053">
    <property type="reaction ID" value="UER00088"/>
</dbReference>
<evidence type="ECO:0000256" key="6">
    <source>
        <dbReference type="ARBA" id="ARBA00022741"/>
    </source>
</evidence>
<dbReference type="KEGG" id="cpat:CLPA_c38260"/>
<dbReference type="GO" id="GO:0005524">
    <property type="term" value="F:ATP binding"/>
    <property type="evidence" value="ECO:0007669"/>
    <property type="project" value="UniProtKB-UniRule"/>
</dbReference>
<keyword evidence="11" id="KW-0963">Cytoplasm</keyword>
<dbReference type="GO" id="GO:0008652">
    <property type="term" value="P:amino acid biosynthetic process"/>
    <property type="evidence" value="ECO:0007669"/>
    <property type="project" value="UniProtKB-KW"/>
</dbReference>
<dbReference type="GeneID" id="93075912"/>
<evidence type="ECO:0000256" key="8">
    <source>
        <dbReference type="ARBA" id="ARBA00022840"/>
    </source>
</evidence>
<dbReference type="KEGG" id="cpae:CPAST_c38260"/>
<dbReference type="Pfam" id="PF01202">
    <property type="entry name" value="SKI"/>
    <property type="match status" value="1"/>
</dbReference>
<feature type="binding site" evidence="11">
    <location>
        <position position="118"/>
    </location>
    <ligand>
        <name>ATP</name>
        <dbReference type="ChEBI" id="CHEBI:30616"/>
    </ligand>
</feature>
<evidence type="ECO:0000256" key="5">
    <source>
        <dbReference type="ARBA" id="ARBA00022679"/>
    </source>
</evidence>
<keyword evidence="4 11" id="KW-0028">Amino-acid biosynthesis</keyword>
<evidence type="ECO:0000256" key="3">
    <source>
        <dbReference type="ARBA" id="ARBA00012154"/>
    </source>
</evidence>
<keyword evidence="9 11" id="KW-0057">Aromatic amino acid biosynthesis</keyword>
<feature type="binding site" evidence="11">
    <location>
        <position position="59"/>
    </location>
    <ligand>
        <name>substrate</name>
    </ligand>
</feature>
<evidence type="ECO:0000256" key="11">
    <source>
        <dbReference type="HAMAP-Rule" id="MF_00109"/>
    </source>
</evidence>
<dbReference type="PANTHER" id="PTHR21087">
    <property type="entry name" value="SHIKIMATE KINASE"/>
    <property type="match status" value="1"/>
</dbReference>
<evidence type="ECO:0000313" key="12">
    <source>
        <dbReference type="EMBL" id="AJA53852.1"/>
    </source>
</evidence>
<dbReference type="InterPro" id="IPR023000">
    <property type="entry name" value="Shikimate_kinase_CS"/>
</dbReference>
<dbReference type="GO" id="GO:0009073">
    <property type="term" value="P:aromatic amino acid family biosynthetic process"/>
    <property type="evidence" value="ECO:0007669"/>
    <property type="project" value="UniProtKB-KW"/>
</dbReference>
<feature type="binding site" evidence="11">
    <location>
        <position position="36"/>
    </location>
    <ligand>
        <name>substrate</name>
    </ligand>
</feature>
<evidence type="ECO:0000313" key="14">
    <source>
        <dbReference type="Proteomes" id="UP000028042"/>
    </source>
</evidence>
<dbReference type="InterPro" id="IPR027417">
    <property type="entry name" value="P-loop_NTPase"/>
</dbReference>
<feature type="binding site" evidence="11">
    <location>
        <begin position="14"/>
        <end position="19"/>
    </location>
    <ligand>
        <name>ATP</name>
        <dbReference type="ChEBI" id="CHEBI:30616"/>
    </ligand>
</feature>
<reference evidence="13" key="2">
    <citation type="submission" date="2015-10" db="EMBL/GenBank/DDBJ databases">
        <title>Improved Draft Genome Sequence of Clostridium pasteurianum Strain ATCC 6013 (DSM 525) Using a Hybrid Next-Generation Sequencing Approach.</title>
        <authorList>
            <person name="Pyne M.E."/>
            <person name="Utturkar S.M."/>
            <person name="Brown S.D."/>
            <person name="Moo-Young M."/>
            <person name="Chung D.A."/>
            <person name="Chou P.C."/>
        </authorList>
    </citation>
    <scope>NUCLEOTIDE SEQUENCE</scope>
    <source>
        <strain evidence="13">ATCC 6013</strain>
    </source>
</reference>
<evidence type="ECO:0000256" key="7">
    <source>
        <dbReference type="ARBA" id="ARBA00022777"/>
    </source>
</evidence>
<comment type="subunit">
    <text evidence="11">Monomer.</text>
</comment>
<dbReference type="EMBL" id="JPGY02000001">
    <property type="protein sequence ID" value="KRU14123.1"/>
    <property type="molecule type" value="Genomic_DNA"/>
</dbReference>
<comment type="cofactor">
    <cofactor evidence="11">
        <name>Mg(2+)</name>
        <dbReference type="ChEBI" id="CHEBI:18420"/>
    </cofactor>
    <text evidence="11">Binds 1 Mg(2+) ion per subunit.</text>
</comment>
<dbReference type="PROSITE" id="PS01128">
    <property type="entry name" value="SHIKIMATE_KINASE"/>
    <property type="match status" value="1"/>
</dbReference>
<dbReference type="PANTHER" id="PTHR21087:SF16">
    <property type="entry name" value="SHIKIMATE KINASE 1, CHLOROPLASTIC"/>
    <property type="match status" value="1"/>
</dbReference>
<feature type="binding site" evidence="11">
    <location>
        <position position="135"/>
    </location>
    <ligand>
        <name>substrate</name>
    </ligand>
</feature>
<protein>
    <recommendedName>
        <fullName evidence="3 11">Shikimate kinase</fullName>
        <shortName evidence="11">SK</shortName>
        <ecNumber evidence="3 11">2.7.1.71</ecNumber>
    </recommendedName>
</protein>
<dbReference type="eggNOG" id="COG0703">
    <property type="taxonomic scope" value="Bacteria"/>
</dbReference>
<evidence type="ECO:0000256" key="9">
    <source>
        <dbReference type="ARBA" id="ARBA00023141"/>
    </source>
</evidence>
<keyword evidence="8 11" id="KW-0067">ATP-binding</keyword>
<keyword evidence="6 11" id="KW-0547">Nucleotide-binding</keyword>
<comment type="catalytic activity">
    <reaction evidence="10 11">
        <text>shikimate + ATP = 3-phosphoshikimate + ADP + H(+)</text>
        <dbReference type="Rhea" id="RHEA:13121"/>
        <dbReference type="ChEBI" id="CHEBI:15378"/>
        <dbReference type="ChEBI" id="CHEBI:30616"/>
        <dbReference type="ChEBI" id="CHEBI:36208"/>
        <dbReference type="ChEBI" id="CHEBI:145989"/>
        <dbReference type="ChEBI" id="CHEBI:456216"/>
        <dbReference type="EC" id="2.7.1.71"/>
    </reaction>
</comment>
<dbReference type="CDD" id="cd00464">
    <property type="entry name" value="SK"/>
    <property type="match status" value="1"/>
</dbReference>
<dbReference type="RefSeq" id="WP_003447727.1">
    <property type="nucleotide sequence ID" value="NZ_ANZB01000016.1"/>
</dbReference>
<comment type="caution">
    <text evidence="11">Lacks conserved residue(s) required for the propagation of feature annotation.</text>
</comment>
<reference evidence="12 15" key="1">
    <citation type="journal article" date="2015" name="Genome Announc.">
        <title>Complete Genome Sequence of the Nitrogen-Fixing and Solvent-Producing Clostridium pasteurianum DSM 525.</title>
        <authorList>
            <person name="Poehlein A."/>
            <person name="Grosse-Honebrink A."/>
            <person name="Zhang Y."/>
            <person name="Minton N.P."/>
            <person name="Daniel R."/>
        </authorList>
    </citation>
    <scope>NUCLEOTIDE SEQUENCE [LARGE SCALE GENOMIC DNA]</scope>
    <source>
        <strain evidence="12">DSM 525</strain>
        <strain evidence="15">DSM 525 / ATCC 6013</strain>
    </source>
</reference>
<comment type="subcellular location">
    <subcellularLocation>
        <location evidence="11">Cytoplasm</location>
    </subcellularLocation>
</comment>
<dbReference type="PATRIC" id="fig|1262449.3.peg.3647"/>